<evidence type="ECO:0000313" key="2">
    <source>
        <dbReference type="EMBL" id="MPD05378.1"/>
    </source>
</evidence>
<feature type="region of interest" description="Disordered" evidence="1">
    <location>
        <begin position="1"/>
        <end position="37"/>
    </location>
</feature>
<protein>
    <submittedName>
        <fullName evidence="2">Uncharacterized protein</fullName>
    </submittedName>
</protein>
<accession>A0A5B7KJ93</accession>
<reference evidence="2 3" key="1">
    <citation type="submission" date="2019-05" db="EMBL/GenBank/DDBJ databases">
        <title>Another draft genome of Portunus trituberculatus and its Hox gene families provides insights of decapod evolution.</title>
        <authorList>
            <person name="Jeong J.-H."/>
            <person name="Song I."/>
            <person name="Kim S."/>
            <person name="Choi T."/>
            <person name="Kim D."/>
            <person name="Ryu S."/>
            <person name="Kim W."/>
        </authorList>
    </citation>
    <scope>NUCLEOTIDE SEQUENCE [LARGE SCALE GENOMIC DNA]</scope>
    <source>
        <tissue evidence="2">Muscle</tissue>
    </source>
</reference>
<name>A0A5B7KJ93_PORTR</name>
<sequence>MAGEVCDRLSLLQGEQPSEREASCATGSPPDNMGTPRTVNKGWFYMASLTAWRNVTSSPSRRPSCHRASRLYILATCEDE</sequence>
<proteinExistence type="predicted"/>
<comment type="caution">
    <text evidence="2">The sequence shown here is derived from an EMBL/GenBank/DDBJ whole genome shotgun (WGS) entry which is preliminary data.</text>
</comment>
<dbReference type="EMBL" id="VSRR010145700">
    <property type="protein sequence ID" value="MPD05378.1"/>
    <property type="molecule type" value="Genomic_DNA"/>
</dbReference>
<evidence type="ECO:0000313" key="3">
    <source>
        <dbReference type="Proteomes" id="UP000324222"/>
    </source>
</evidence>
<organism evidence="2 3">
    <name type="scientific">Portunus trituberculatus</name>
    <name type="common">Swimming crab</name>
    <name type="synonym">Neptunus trituberculatus</name>
    <dbReference type="NCBI Taxonomy" id="210409"/>
    <lineage>
        <taxon>Eukaryota</taxon>
        <taxon>Metazoa</taxon>
        <taxon>Ecdysozoa</taxon>
        <taxon>Arthropoda</taxon>
        <taxon>Crustacea</taxon>
        <taxon>Multicrustacea</taxon>
        <taxon>Malacostraca</taxon>
        <taxon>Eumalacostraca</taxon>
        <taxon>Eucarida</taxon>
        <taxon>Decapoda</taxon>
        <taxon>Pleocyemata</taxon>
        <taxon>Brachyura</taxon>
        <taxon>Eubrachyura</taxon>
        <taxon>Portunoidea</taxon>
        <taxon>Portunidae</taxon>
        <taxon>Portuninae</taxon>
        <taxon>Portunus</taxon>
    </lineage>
</organism>
<keyword evidence="3" id="KW-1185">Reference proteome</keyword>
<dbReference type="AlphaFoldDB" id="A0A5B7KJ93"/>
<dbReference type="Proteomes" id="UP000324222">
    <property type="component" value="Unassembled WGS sequence"/>
</dbReference>
<evidence type="ECO:0000256" key="1">
    <source>
        <dbReference type="SAM" id="MobiDB-lite"/>
    </source>
</evidence>
<gene>
    <name evidence="2" type="ORF">E2C01_101118</name>
</gene>